<dbReference type="AlphaFoldDB" id="A0A2A2KLN9"/>
<reference evidence="4 5" key="1">
    <citation type="journal article" date="2017" name="Curr. Biol.">
        <title>Genome architecture and evolution of a unichromosomal asexual nematode.</title>
        <authorList>
            <person name="Fradin H."/>
            <person name="Zegar C."/>
            <person name="Gutwein M."/>
            <person name="Lucas J."/>
            <person name="Kovtun M."/>
            <person name="Corcoran D."/>
            <person name="Baugh L.R."/>
            <person name="Kiontke K."/>
            <person name="Gunsalus K."/>
            <person name="Fitch D.H."/>
            <person name="Piano F."/>
        </authorList>
    </citation>
    <scope>NUCLEOTIDE SEQUENCE [LARGE SCALE GENOMIC DNA]</scope>
    <source>
        <strain evidence="4">PF1309</strain>
    </source>
</reference>
<keyword evidence="2" id="KW-1133">Transmembrane helix</keyword>
<dbReference type="PROSITE" id="PS50076">
    <property type="entry name" value="DNAJ_2"/>
    <property type="match status" value="1"/>
</dbReference>
<feature type="transmembrane region" description="Helical" evidence="2">
    <location>
        <begin position="367"/>
        <end position="388"/>
    </location>
</feature>
<feature type="compositionally biased region" description="Polar residues" evidence="1">
    <location>
        <begin position="117"/>
        <end position="126"/>
    </location>
</feature>
<feature type="region of interest" description="Disordered" evidence="1">
    <location>
        <begin position="25"/>
        <end position="76"/>
    </location>
</feature>
<feature type="region of interest" description="Disordered" evidence="1">
    <location>
        <begin position="114"/>
        <end position="170"/>
    </location>
</feature>
<organism evidence="4 5">
    <name type="scientific">Diploscapter pachys</name>
    <dbReference type="NCBI Taxonomy" id="2018661"/>
    <lineage>
        <taxon>Eukaryota</taxon>
        <taxon>Metazoa</taxon>
        <taxon>Ecdysozoa</taxon>
        <taxon>Nematoda</taxon>
        <taxon>Chromadorea</taxon>
        <taxon>Rhabditida</taxon>
        <taxon>Rhabditina</taxon>
        <taxon>Rhabditomorpha</taxon>
        <taxon>Rhabditoidea</taxon>
        <taxon>Rhabditidae</taxon>
        <taxon>Diploscapter</taxon>
    </lineage>
</organism>
<evidence type="ECO:0000313" key="4">
    <source>
        <dbReference type="EMBL" id="PAV74749.1"/>
    </source>
</evidence>
<dbReference type="InterPro" id="IPR052317">
    <property type="entry name" value="Viral_replicn-host_int_reg"/>
</dbReference>
<evidence type="ECO:0000259" key="3">
    <source>
        <dbReference type="PROSITE" id="PS50076"/>
    </source>
</evidence>
<dbReference type="CDD" id="cd06257">
    <property type="entry name" value="DnaJ"/>
    <property type="match status" value="1"/>
</dbReference>
<feature type="compositionally biased region" description="Low complexity" evidence="1">
    <location>
        <begin position="142"/>
        <end position="154"/>
    </location>
</feature>
<feature type="compositionally biased region" description="Basic and acidic residues" evidence="1">
    <location>
        <begin position="155"/>
        <end position="165"/>
    </location>
</feature>
<protein>
    <recommendedName>
        <fullName evidence="3">J domain-containing protein</fullName>
    </recommendedName>
</protein>
<keyword evidence="2" id="KW-0812">Transmembrane</keyword>
<dbReference type="InterPro" id="IPR001623">
    <property type="entry name" value="DnaJ_domain"/>
</dbReference>
<dbReference type="EMBL" id="LIAE01008288">
    <property type="protein sequence ID" value="PAV74749.1"/>
    <property type="molecule type" value="Genomic_DNA"/>
</dbReference>
<dbReference type="Proteomes" id="UP000218231">
    <property type="component" value="Unassembled WGS sequence"/>
</dbReference>
<sequence>MIFSAARAVATAANSAHTNRFAHHSIGQNIGAPPNQGSGGKGKGSKSYVNVATAGHQNQQQQRHQSASSVSQALSNQGPPTAACIYNIHYDDPPHSAPVLNKMPFSYRDVAARSDAHTATSGSGSPLQMMKRNRDARQAEQISPIGGSGAISEGESTRPDTKRSSDALSTDNEIHINTIIAAKQLQKDRKAKSENGFQKITAKKSKGIKEKIPLTETNSLPVANDESVMMEAPTRYEVLQKLATSPKMIVAEHIPSGEGTEGIKKRVPARAAIIRSRSNSVTGNADEDETENVQSGNGQRAIAAGLNAAKRMFPVVDKKKPAAAAKKRSGRKRSETPMWDVIAHYITLFAGMMGTMLYGLFNMIFDIAVALWGIIVHYLKMAYTFVLMKLRQCCVSTISGIRNTVYAVVSFRPDQLFDALFDQPGPFGLEFTIQSTKVEEIMDLLVSRGRRSRDAYVALGLRADCTDEEIRKNYGKICGLLQHSSHEAVEEVLAVMMKAYGILHSSANRHVYKSNVLPVISAHKELLSTWDAAIERIIETRTTMLCDCGKRHRRRPLTEIRPSEARYCKRCGIYHPAKAVRLKILIFIALKL</sequence>
<name>A0A2A2KLN9_9BILA</name>
<dbReference type="PANTHER" id="PTHR44665:SF1">
    <property type="entry name" value="DNAJ HOMOLOG SUBFAMILY C MEMBER 14"/>
    <property type="match status" value="1"/>
</dbReference>
<gene>
    <name evidence="4" type="ORF">WR25_15350</name>
</gene>
<proteinExistence type="predicted"/>
<dbReference type="OrthoDB" id="1507364at2759"/>
<evidence type="ECO:0000256" key="2">
    <source>
        <dbReference type="SAM" id="Phobius"/>
    </source>
</evidence>
<evidence type="ECO:0000256" key="1">
    <source>
        <dbReference type="SAM" id="MobiDB-lite"/>
    </source>
</evidence>
<feature type="domain" description="J" evidence="3">
    <location>
        <begin position="454"/>
        <end position="516"/>
    </location>
</feature>
<dbReference type="PANTHER" id="PTHR44665">
    <property type="entry name" value="DNAJ HOMOLOG SUBFAMILY C MEMBER 14"/>
    <property type="match status" value="1"/>
</dbReference>
<keyword evidence="5" id="KW-1185">Reference proteome</keyword>
<dbReference type="SUPFAM" id="SSF46565">
    <property type="entry name" value="Chaperone J-domain"/>
    <property type="match status" value="1"/>
</dbReference>
<comment type="caution">
    <text evidence="4">The sequence shown here is derived from an EMBL/GenBank/DDBJ whole genome shotgun (WGS) entry which is preliminary data.</text>
</comment>
<dbReference type="STRING" id="2018661.A0A2A2KLN9"/>
<dbReference type="InterPro" id="IPR036869">
    <property type="entry name" value="J_dom_sf"/>
</dbReference>
<keyword evidence="2" id="KW-0472">Membrane</keyword>
<feature type="compositionally biased region" description="Low complexity" evidence="1">
    <location>
        <begin position="57"/>
        <end position="72"/>
    </location>
</feature>
<accession>A0A2A2KLN9</accession>
<evidence type="ECO:0000313" key="5">
    <source>
        <dbReference type="Proteomes" id="UP000218231"/>
    </source>
</evidence>